<dbReference type="Proteomes" id="UP000824927">
    <property type="component" value="Unassembled WGS sequence"/>
</dbReference>
<keyword evidence="1" id="KW-0812">Transmembrane</keyword>
<evidence type="ECO:0000313" key="2">
    <source>
        <dbReference type="EMBL" id="MBY6217251.1"/>
    </source>
</evidence>
<dbReference type="Pfam" id="PF08592">
    <property type="entry name" value="Anthrone_oxy"/>
    <property type="match status" value="1"/>
</dbReference>
<gene>
    <name evidence="2" type="ORF">KUV31_02735</name>
</gene>
<feature type="transmembrane region" description="Helical" evidence="1">
    <location>
        <begin position="7"/>
        <end position="26"/>
    </location>
</feature>
<dbReference type="EMBL" id="JAHVKP010000001">
    <property type="protein sequence ID" value="MBY6217251.1"/>
    <property type="molecule type" value="Genomic_DNA"/>
</dbReference>
<keyword evidence="1" id="KW-1133">Transmembrane helix</keyword>
<dbReference type="AlphaFoldDB" id="A0A9Q3RZL6"/>
<dbReference type="RefSeq" id="WP_222404416.1">
    <property type="nucleotide sequence ID" value="NZ_JAHVKP010000001.1"/>
</dbReference>
<feature type="transmembrane region" description="Helical" evidence="1">
    <location>
        <begin position="57"/>
        <end position="78"/>
    </location>
</feature>
<sequence length="161" mass="17419">METAIDYLLWFTAISVGIMAGVYFTFSVFVMKSLDEIDAPAGMLAMQSINRVIVKSLFLPIFFGSSLSAVALVVLAIIEPSSPGARWMLIGSALYVAGMFIVTVAGNVPLNNRLEATDAKGPDGAAMWKLYLDKWTTWNHVRTLACTASLALLILAIGERI</sequence>
<accession>A0A9Q3RZL6</accession>
<comment type="caution">
    <text evidence="2">The sequence shown here is derived from an EMBL/GenBank/DDBJ whole genome shotgun (WGS) entry which is preliminary data.</text>
</comment>
<reference evidence="2" key="1">
    <citation type="submission" date="2021-06" db="EMBL/GenBank/DDBJ databases">
        <title>50 bacteria genomes isolated from Dapeng, Shenzhen, China.</title>
        <authorList>
            <person name="Zheng W."/>
            <person name="Yu S."/>
            <person name="Huang Y."/>
        </authorList>
    </citation>
    <scope>NUCLEOTIDE SEQUENCE</scope>
    <source>
        <strain evidence="2">DP4N28-2</strain>
    </source>
</reference>
<evidence type="ECO:0000256" key="1">
    <source>
        <dbReference type="SAM" id="Phobius"/>
    </source>
</evidence>
<proteinExistence type="predicted"/>
<dbReference type="InterPro" id="IPR013901">
    <property type="entry name" value="Anthrone_oxy"/>
</dbReference>
<protein>
    <submittedName>
        <fullName evidence="2">DUF1772 domain-containing protein</fullName>
    </submittedName>
</protein>
<keyword evidence="1" id="KW-0472">Membrane</keyword>
<name>A0A9Q3RZL6_9SPHN</name>
<feature type="transmembrane region" description="Helical" evidence="1">
    <location>
        <begin position="85"/>
        <end position="105"/>
    </location>
</feature>
<evidence type="ECO:0000313" key="3">
    <source>
        <dbReference type="Proteomes" id="UP000824927"/>
    </source>
</evidence>
<organism evidence="2 3">
    <name type="scientific">Qipengyuania aquimaris</name>
    <dbReference type="NCBI Taxonomy" id="255984"/>
    <lineage>
        <taxon>Bacteria</taxon>
        <taxon>Pseudomonadati</taxon>
        <taxon>Pseudomonadota</taxon>
        <taxon>Alphaproteobacteria</taxon>
        <taxon>Sphingomonadales</taxon>
        <taxon>Erythrobacteraceae</taxon>
        <taxon>Qipengyuania</taxon>
    </lineage>
</organism>